<dbReference type="CDD" id="cd18186">
    <property type="entry name" value="BTB_POZ_ZBTB_KLHL-like"/>
    <property type="match status" value="1"/>
</dbReference>
<proteinExistence type="predicted"/>
<dbReference type="SUPFAM" id="SSF54695">
    <property type="entry name" value="POZ domain"/>
    <property type="match status" value="1"/>
</dbReference>
<comment type="caution">
    <text evidence="2">The sequence shown here is derived from an EMBL/GenBank/DDBJ whole genome shotgun (WGS) entry which is preliminary data.</text>
</comment>
<dbReference type="Proteomes" id="UP000663846">
    <property type="component" value="Unassembled WGS sequence"/>
</dbReference>
<evidence type="ECO:0000313" key="3">
    <source>
        <dbReference type="Proteomes" id="UP000663846"/>
    </source>
</evidence>
<dbReference type="AlphaFoldDB" id="A0A8H2XI92"/>
<evidence type="ECO:0000313" key="2">
    <source>
        <dbReference type="EMBL" id="CAE6423701.1"/>
    </source>
</evidence>
<evidence type="ECO:0000259" key="1">
    <source>
        <dbReference type="PROSITE" id="PS50097"/>
    </source>
</evidence>
<accession>A0A8H2XI92</accession>
<sequence>MATRIVCDVEKSRDLDTIELASIIQVAPTIMSSSTIKPVESDSSPFQPPSGGDLTLRSSNGVEFRVHSLLLHIASTVFGDMFQVGTNNHQVVDLAEDSQTIGLMLEHIYPVKSPIIDSFDKLEKCLAVAQKYDIKGMMGNLDAELRCGAKSELVAGDPLRACVLADSFGLSEAGKVLARLVDWKTQLLTPEALTRLRMLSPRSELSVRLVGTQAARANILSEILFGFTQYPMNPSTNPARAIPICQNCDKIRSSNVVFIPSWMVHWSHSVYKILITHDYKDLPSSCNFLDPDLLPRLAQQPKVNASMVCSKCVSTAKGSEEYVTWVSRIRDVVDSRLRSLDALYERP</sequence>
<dbReference type="PROSITE" id="PS50097">
    <property type="entry name" value="BTB"/>
    <property type="match status" value="1"/>
</dbReference>
<dbReference type="InterPro" id="IPR000210">
    <property type="entry name" value="BTB/POZ_dom"/>
</dbReference>
<name>A0A8H2XI92_9AGAM</name>
<reference evidence="2" key="1">
    <citation type="submission" date="2021-01" db="EMBL/GenBank/DDBJ databases">
        <authorList>
            <person name="Kaushik A."/>
        </authorList>
    </citation>
    <scope>NUCLEOTIDE SEQUENCE</scope>
    <source>
        <strain evidence="2">AG1-1C</strain>
    </source>
</reference>
<dbReference type="Pfam" id="PF00651">
    <property type="entry name" value="BTB"/>
    <property type="match status" value="1"/>
</dbReference>
<dbReference type="EMBL" id="CAJMWS010000323">
    <property type="protein sequence ID" value="CAE6423701.1"/>
    <property type="molecule type" value="Genomic_DNA"/>
</dbReference>
<dbReference type="Gene3D" id="3.30.710.10">
    <property type="entry name" value="Potassium Channel Kv1.1, Chain A"/>
    <property type="match status" value="1"/>
</dbReference>
<feature type="domain" description="BTB" evidence="1">
    <location>
        <begin position="52"/>
        <end position="117"/>
    </location>
</feature>
<gene>
    <name evidence="2" type="ORF">RDB_LOCUS93070</name>
</gene>
<organism evidence="2 3">
    <name type="scientific">Rhizoctonia solani</name>
    <dbReference type="NCBI Taxonomy" id="456999"/>
    <lineage>
        <taxon>Eukaryota</taxon>
        <taxon>Fungi</taxon>
        <taxon>Dikarya</taxon>
        <taxon>Basidiomycota</taxon>
        <taxon>Agaricomycotina</taxon>
        <taxon>Agaricomycetes</taxon>
        <taxon>Cantharellales</taxon>
        <taxon>Ceratobasidiaceae</taxon>
        <taxon>Rhizoctonia</taxon>
    </lineage>
</organism>
<protein>
    <recommendedName>
        <fullName evidence="1">BTB domain-containing protein</fullName>
    </recommendedName>
</protein>
<dbReference type="InterPro" id="IPR011333">
    <property type="entry name" value="SKP1/BTB/POZ_sf"/>
</dbReference>